<keyword evidence="2" id="KW-0808">Transferase</keyword>
<gene>
    <name evidence="2" type="ORF">ACFFH4_02655</name>
</gene>
<protein>
    <submittedName>
        <fullName evidence="2">Diguanylate cyclase</fullName>
        <ecNumber evidence="2">2.7.7.65</ecNumber>
    </submittedName>
</protein>
<dbReference type="SMART" id="SM00065">
    <property type="entry name" value="GAF"/>
    <property type="match status" value="1"/>
</dbReference>
<dbReference type="Pfam" id="PF13185">
    <property type="entry name" value="GAF_2"/>
    <property type="match status" value="1"/>
</dbReference>
<organism evidence="2 3">
    <name type="scientific">Halalkalibacter alkalisediminis</name>
    <dbReference type="NCBI Taxonomy" id="935616"/>
    <lineage>
        <taxon>Bacteria</taxon>
        <taxon>Bacillati</taxon>
        <taxon>Bacillota</taxon>
        <taxon>Bacilli</taxon>
        <taxon>Bacillales</taxon>
        <taxon>Bacillaceae</taxon>
        <taxon>Halalkalibacter</taxon>
    </lineage>
</organism>
<dbReference type="InterPro" id="IPR050469">
    <property type="entry name" value="Diguanylate_Cyclase"/>
</dbReference>
<feature type="domain" description="GGDEF" evidence="1">
    <location>
        <begin position="612"/>
        <end position="740"/>
    </location>
</feature>
<dbReference type="Gene3D" id="3.30.70.270">
    <property type="match status" value="1"/>
</dbReference>
<evidence type="ECO:0000259" key="1">
    <source>
        <dbReference type="PROSITE" id="PS50887"/>
    </source>
</evidence>
<dbReference type="SMART" id="SM00267">
    <property type="entry name" value="GGDEF"/>
    <property type="match status" value="1"/>
</dbReference>
<dbReference type="InterPro" id="IPR043128">
    <property type="entry name" value="Rev_trsase/Diguanyl_cyclase"/>
</dbReference>
<dbReference type="NCBIfam" id="TIGR00254">
    <property type="entry name" value="GGDEF"/>
    <property type="match status" value="1"/>
</dbReference>
<dbReference type="RefSeq" id="WP_273843573.1">
    <property type="nucleotide sequence ID" value="NZ_JAQQWT010000006.1"/>
</dbReference>
<dbReference type="PANTHER" id="PTHR45138">
    <property type="entry name" value="REGULATORY COMPONENTS OF SENSORY TRANSDUCTION SYSTEM"/>
    <property type="match status" value="1"/>
</dbReference>
<dbReference type="InterPro" id="IPR000160">
    <property type="entry name" value="GGDEF_dom"/>
</dbReference>
<evidence type="ECO:0000313" key="3">
    <source>
        <dbReference type="Proteomes" id="UP001589833"/>
    </source>
</evidence>
<dbReference type="InterPro" id="IPR029787">
    <property type="entry name" value="Nucleotide_cyclase"/>
</dbReference>
<dbReference type="EMBL" id="JBHLTR010000003">
    <property type="protein sequence ID" value="MFC0557955.1"/>
    <property type="molecule type" value="Genomic_DNA"/>
</dbReference>
<dbReference type="SUPFAM" id="SSF55073">
    <property type="entry name" value="Nucleotide cyclase"/>
    <property type="match status" value="1"/>
</dbReference>
<accession>A0ABV6NB11</accession>
<keyword evidence="3" id="KW-1185">Reference proteome</keyword>
<dbReference type="Gene3D" id="3.30.450.40">
    <property type="match status" value="2"/>
</dbReference>
<dbReference type="CDD" id="cd01949">
    <property type="entry name" value="GGDEF"/>
    <property type="match status" value="1"/>
</dbReference>
<keyword evidence="2" id="KW-0548">Nucleotidyltransferase</keyword>
<dbReference type="Pfam" id="PF00990">
    <property type="entry name" value="GGDEF"/>
    <property type="match status" value="1"/>
</dbReference>
<comment type="caution">
    <text evidence="2">The sequence shown here is derived from an EMBL/GenBank/DDBJ whole genome shotgun (WGS) entry which is preliminary data.</text>
</comment>
<dbReference type="PANTHER" id="PTHR45138:SF9">
    <property type="entry name" value="DIGUANYLATE CYCLASE DGCM-RELATED"/>
    <property type="match status" value="1"/>
</dbReference>
<dbReference type="SUPFAM" id="SSF55781">
    <property type="entry name" value="GAF domain-like"/>
    <property type="match status" value="2"/>
</dbReference>
<name>A0ABV6NB11_9BACI</name>
<reference evidence="2 3" key="1">
    <citation type="submission" date="2024-09" db="EMBL/GenBank/DDBJ databases">
        <authorList>
            <person name="Sun Q."/>
            <person name="Mori K."/>
        </authorList>
    </citation>
    <scope>NUCLEOTIDE SEQUENCE [LARGE SCALE GENOMIC DNA]</scope>
    <source>
        <strain evidence="2 3">NCAIM B.02301</strain>
    </source>
</reference>
<dbReference type="PROSITE" id="PS50887">
    <property type="entry name" value="GGDEF"/>
    <property type="match status" value="1"/>
</dbReference>
<dbReference type="InterPro" id="IPR003018">
    <property type="entry name" value="GAF"/>
</dbReference>
<evidence type="ECO:0000313" key="2">
    <source>
        <dbReference type="EMBL" id="MFC0557955.1"/>
    </source>
</evidence>
<sequence length="740" mass="84892">MNKFISMEYSNVEYQELLHEVVRKIQTGSPLFKPAIFFIASNDKVHSISKVGYLPKTLVDALGYLEKDFTSCETIKYYQDCVQFISPVTDEVSEKELFLGAIVSQTDHMKDVQLLMEGIALGLSSKLNIGPAPFVEMHELLISVNYQIEFKKLVETFVNKLTERKYPHPFLVLEKKGEKFVPLFSSQIDLSEAETIELTKIKWKDERSFILDGHLLFKNDSKSYLIFPIKIESEMVSLFMFAFRSNEDAFRKKEELDAGLSTLIPLFEKGYTYEFAMKDEKRRNILMQVTKKFHSTMDIGELLGEIIEALNLANPGFRVHLLLSQEWKVKETLPIKPFKYGTDSSNRLAENAYVTGRILIEKAVKTNNMLLFAPLRGKQGVYGVMEIETQSNSYLSKQEIDFIEMLADTGGIALENAEMYQQSRKLINDLQLINETTHQLNLNLRLTDTINYMTHQIRESFGAEEVGFVIFQPNGESLVLEGSSAFFRDARTITLLDEFIRKMKKEKEAVFIGDTMLKEEIKLETYHSILAVPMIHSKELKGMAIAVHHQPYQFTFDHFKLLQSLIHHSTLALTNSMLHEELERLVITDHLTRLYSRNYLDECIQESLMKDLNGTFLLIDIDNFKKVNDTFGHQVGDDIIIQVANVLKRNIRDLDIAARWGGEELAIYLPKMSVDIGSRIAERILKAVEIETSPRVTVSIGVSTWNRNDKETNLQSLFKKADQGLYEAKESGKNRVVVNV</sequence>
<dbReference type="GO" id="GO:0052621">
    <property type="term" value="F:diguanylate cyclase activity"/>
    <property type="evidence" value="ECO:0007669"/>
    <property type="project" value="UniProtKB-EC"/>
</dbReference>
<dbReference type="InterPro" id="IPR029016">
    <property type="entry name" value="GAF-like_dom_sf"/>
</dbReference>
<dbReference type="EC" id="2.7.7.65" evidence="2"/>
<proteinExistence type="predicted"/>
<dbReference type="Proteomes" id="UP001589833">
    <property type="component" value="Unassembled WGS sequence"/>
</dbReference>